<evidence type="ECO:0000259" key="4">
    <source>
        <dbReference type="PROSITE" id="PS50883"/>
    </source>
</evidence>
<dbReference type="Pfam" id="PF13426">
    <property type="entry name" value="PAS_9"/>
    <property type="match status" value="2"/>
</dbReference>
<dbReference type="InterPro" id="IPR000160">
    <property type="entry name" value="GGDEF_dom"/>
</dbReference>
<dbReference type="InterPro" id="IPR035965">
    <property type="entry name" value="PAS-like_dom_sf"/>
</dbReference>
<dbReference type="NCBIfam" id="TIGR00254">
    <property type="entry name" value="GGDEF"/>
    <property type="match status" value="1"/>
</dbReference>
<sequence>MNLILGRYLHCADVTLPTTVIATVEKEGEATIEFRGKRKDGTLFDVLMAIKKIIDHDDNVFYLASCLDISQIKENERQLRQSATVFENTTEGVMITDANATIIDINDAFSDITGLQRSEVIGKNPSILQSGRHHNDFYELMWKSIEDKGSWQGEIWNRRKNGEIFPEWLNISSVKNELGNIEGFISVFSDITSLKETAEKLDFLAYHDHLTELPNRTLLKARLEHTISTAKRNKTLTAVMYMDIDNFKNINDSYGHSLGDKILVAVAKRINNIMREDDTLARLGGDEFIIAMNHFKSPEHVVHFVQIIMNLFEESFIVEEKEFWITLSMGISIAPDDGITPEILIKNADTAMYEAKGDGKSTFKFYNKKMSAISFERVVVENALKSGINNHEFEVYYQPQEDLSNNEIIGFEALVRWHHPTLGVVSPNRFIPIAEDTKMILAIGEFVLKQACKDIKKWHDEGLCDGRIAVNVSGVQLEHSEFAEILKYCLTHYEVDPSMIEIEVTESMVMKNPERWISILEEIKRIGVAISIDDFGTGYSSLSCLRRLPADTLKIDRSFIQDIPNENDACSIVNAIINMADSLGLDTLAEGIETMEQREYLVEKGCKYAQGFLFSRPMNGRDTYSWLKERQ</sequence>
<dbReference type="PANTHER" id="PTHR44757:SF2">
    <property type="entry name" value="BIOFILM ARCHITECTURE MAINTENANCE PROTEIN MBAA"/>
    <property type="match status" value="1"/>
</dbReference>
<evidence type="ECO:0000259" key="2">
    <source>
        <dbReference type="PROSITE" id="PS50112"/>
    </source>
</evidence>
<dbReference type="SUPFAM" id="SSF55785">
    <property type="entry name" value="PYP-like sensor domain (PAS domain)"/>
    <property type="match status" value="2"/>
</dbReference>
<dbReference type="SUPFAM" id="SSF141868">
    <property type="entry name" value="EAL domain-like"/>
    <property type="match status" value="1"/>
</dbReference>
<feature type="domain" description="PAC" evidence="3">
    <location>
        <begin position="151"/>
        <end position="203"/>
    </location>
</feature>
<dbReference type="GO" id="GO:0071111">
    <property type="term" value="F:cyclic-guanylate-specific phosphodiesterase activity"/>
    <property type="evidence" value="ECO:0007669"/>
    <property type="project" value="UniProtKB-EC"/>
</dbReference>
<protein>
    <submittedName>
        <fullName evidence="6">Diguanylate cyclase/phosphodiesterase (GGDEF &amp; EAL domains) with PAS/PAC sensor(S)</fullName>
    </submittedName>
</protein>
<dbReference type="PROSITE" id="PS50883">
    <property type="entry name" value="EAL"/>
    <property type="match status" value="1"/>
</dbReference>
<dbReference type="InterPro" id="IPR029787">
    <property type="entry name" value="Nucleotide_cyclase"/>
</dbReference>
<dbReference type="Gene3D" id="3.20.20.450">
    <property type="entry name" value="EAL domain"/>
    <property type="match status" value="1"/>
</dbReference>
<dbReference type="FunFam" id="3.30.70.270:FF:000001">
    <property type="entry name" value="Diguanylate cyclase domain protein"/>
    <property type="match status" value="1"/>
</dbReference>
<dbReference type="InterPro" id="IPR052155">
    <property type="entry name" value="Biofilm_reg_signaling"/>
</dbReference>
<dbReference type="GO" id="GO:0071732">
    <property type="term" value="P:cellular response to nitric oxide"/>
    <property type="evidence" value="ECO:0007669"/>
    <property type="project" value="UniProtKB-ARBA"/>
</dbReference>
<dbReference type="CDD" id="cd00130">
    <property type="entry name" value="PAS"/>
    <property type="match status" value="1"/>
</dbReference>
<evidence type="ECO:0000259" key="3">
    <source>
        <dbReference type="PROSITE" id="PS50113"/>
    </source>
</evidence>
<comment type="catalytic activity">
    <reaction evidence="1">
        <text>3',3'-c-di-GMP + H2O = 5'-phosphoguanylyl(3'-&gt;5')guanosine + H(+)</text>
        <dbReference type="Rhea" id="RHEA:24902"/>
        <dbReference type="ChEBI" id="CHEBI:15377"/>
        <dbReference type="ChEBI" id="CHEBI:15378"/>
        <dbReference type="ChEBI" id="CHEBI:58754"/>
        <dbReference type="ChEBI" id="CHEBI:58805"/>
        <dbReference type="EC" id="3.1.4.52"/>
    </reaction>
    <physiologicalReaction direction="left-to-right" evidence="1">
        <dbReference type="Rhea" id="RHEA:24903"/>
    </physiologicalReaction>
</comment>
<dbReference type="EMBL" id="CACVAP010000014">
    <property type="protein sequence ID" value="CAA6799158.1"/>
    <property type="molecule type" value="Genomic_DNA"/>
</dbReference>
<dbReference type="AlphaFoldDB" id="A0A6S6RVK5"/>
<dbReference type="Gene3D" id="3.30.450.20">
    <property type="entry name" value="PAS domain"/>
    <property type="match status" value="2"/>
</dbReference>
<dbReference type="InterPro" id="IPR043128">
    <property type="entry name" value="Rev_trsase/Diguanyl_cyclase"/>
</dbReference>
<dbReference type="CDD" id="cd01949">
    <property type="entry name" value="GGDEF"/>
    <property type="match status" value="1"/>
</dbReference>
<evidence type="ECO:0000256" key="1">
    <source>
        <dbReference type="ARBA" id="ARBA00051114"/>
    </source>
</evidence>
<dbReference type="SMART" id="SM00086">
    <property type="entry name" value="PAC"/>
    <property type="match status" value="2"/>
</dbReference>
<proteinExistence type="predicted"/>
<dbReference type="PANTHER" id="PTHR44757">
    <property type="entry name" value="DIGUANYLATE CYCLASE DGCP"/>
    <property type="match status" value="1"/>
</dbReference>
<name>A0A6S6RVK5_9BACT</name>
<dbReference type="InterPro" id="IPR001610">
    <property type="entry name" value="PAC"/>
</dbReference>
<reference evidence="6" key="1">
    <citation type="submission" date="2020-01" db="EMBL/GenBank/DDBJ databases">
        <authorList>
            <person name="Meier V. D."/>
            <person name="Meier V D."/>
        </authorList>
    </citation>
    <scope>NUCLEOTIDE SEQUENCE</scope>
    <source>
        <strain evidence="6">HLG_WM_MAG_06</strain>
    </source>
</reference>
<dbReference type="NCBIfam" id="TIGR00229">
    <property type="entry name" value="sensory_box"/>
    <property type="match status" value="2"/>
</dbReference>
<dbReference type="SMART" id="SM00267">
    <property type="entry name" value="GGDEF"/>
    <property type="match status" value="1"/>
</dbReference>
<feature type="domain" description="PAS" evidence="2">
    <location>
        <begin position="78"/>
        <end position="124"/>
    </location>
</feature>
<organism evidence="6">
    <name type="scientific">uncultured Sulfurovum sp</name>
    <dbReference type="NCBI Taxonomy" id="269237"/>
    <lineage>
        <taxon>Bacteria</taxon>
        <taxon>Pseudomonadati</taxon>
        <taxon>Campylobacterota</taxon>
        <taxon>Epsilonproteobacteria</taxon>
        <taxon>Campylobacterales</taxon>
        <taxon>Sulfurovaceae</taxon>
        <taxon>Sulfurovum</taxon>
        <taxon>environmental samples</taxon>
    </lineage>
</organism>
<dbReference type="Pfam" id="PF00563">
    <property type="entry name" value="EAL"/>
    <property type="match status" value="1"/>
</dbReference>
<dbReference type="PROSITE" id="PS50887">
    <property type="entry name" value="GGDEF"/>
    <property type="match status" value="1"/>
</dbReference>
<evidence type="ECO:0000259" key="5">
    <source>
        <dbReference type="PROSITE" id="PS50887"/>
    </source>
</evidence>
<dbReference type="InterPro" id="IPR035919">
    <property type="entry name" value="EAL_sf"/>
</dbReference>
<dbReference type="SMART" id="SM00052">
    <property type="entry name" value="EAL"/>
    <property type="match status" value="1"/>
</dbReference>
<dbReference type="SMART" id="SM00091">
    <property type="entry name" value="PAS"/>
    <property type="match status" value="1"/>
</dbReference>
<dbReference type="Pfam" id="PF00990">
    <property type="entry name" value="GGDEF"/>
    <property type="match status" value="1"/>
</dbReference>
<dbReference type="InterPro" id="IPR000700">
    <property type="entry name" value="PAS-assoc_C"/>
</dbReference>
<gene>
    <name evidence="6" type="ORF">HELGO_WM30102</name>
</gene>
<dbReference type="Gene3D" id="3.30.70.270">
    <property type="match status" value="1"/>
</dbReference>
<dbReference type="CDD" id="cd01948">
    <property type="entry name" value="EAL"/>
    <property type="match status" value="1"/>
</dbReference>
<feature type="domain" description="PAC" evidence="3">
    <location>
        <begin position="30"/>
        <end position="81"/>
    </location>
</feature>
<dbReference type="PROSITE" id="PS50113">
    <property type="entry name" value="PAC"/>
    <property type="match status" value="2"/>
</dbReference>
<feature type="domain" description="GGDEF" evidence="5">
    <location>
        <begin position="235"/>
        <end position="368"/>
    </location>
</feature>
<feature type="domain" description="EAL" evidence="4">
    <location>
        <begin position="377"/>
        <end position="631"/>
    </location>
</feature>
<dbReference type="FunFam" id="3.20.20.450:FF:000001">
    <property type="entry name" value="Cyclic di-GMP phosphodiesterase yahA"/>
    <property type="match status" value="1"/>
</dbReference>
<dbReference type="InterPro" id="IPR000014">
    <property type="entry name" value="PAS"/>
</dbReference>
<evidence type="ECO:0000313" key="6">
    <source>
        <dbReference type="EMBL" id="CAA6799158.1"/>
    </source>
</evidence>
<dbReference type="PROSITE" id="PS50112">
    <property type="entry name" value="PAS"/>
    <property type="match status" value="1"/>
</dbReference>
<accession>A0A6S6RVK5</accession>
<dbReference type="InterPro" id="IPR001633">
    <property type="entry name" value="EAL_dom"/>
</dbReference>
<dbReference type="SUPFAM" id="SSF55073">
    <property type="entry name" value="Nucleotide cyclase"/>
    <property type="match status" value="1"/>
</dbReference>